<accession>A0A0X3QBV5</accession>
<feature type="transmembrane region" description="Helical" evidence="1">
    <location>
        <begin position="122"/>
        <end position="142"/>
    </location>
</feature>
<dbReference type="EMBL" id="GEEE01006419">
    <property type="protein sequence ID" value="JAP56806.1"/>
    <property type="molecule type" value="Transcribed_RNA"/>
</dbReference>
<protein>
    <submittedName>
        <fullName evidence="2">Uncharacterized protein</fullName>
    </submittedName>
</protein>
<proteinExistence type="predicted"/>
<name>A0A0X3QBV5_SCHSO</name>
<reference evidence="2" key="1">
    <citation type="submission" date="2016-01" db="EMBL/GenBank/DDBJ databases">
        <title>Reference transcriptome for the parasite Schistocephalus solidus: insights into the molecular evolution of parasitism.</title>
        <authorList>
            <person name="Hebert F.O."/>
            <person name="Grambauer S."/>
            <person name="Barber I."/>
            <person name="Landry C.R."/>
            <person name="Aubin-Horth N."/>
        </authorList>
    </citation>
    <scope>NUCLEOTIDE SEQUENCE</scope>
</reference>
<keyword evidence="1" id="KW-1133">Transmembrane helix</keyword>
<dbReference type="AlphaFoldDB" id="A0A0X3QBV5"/>
<evidence type="ECO:0000313" key="2">
    <source>
        <dbReference type="EMBL" id="JAP56806.1"/>
    </source>
</evidence>
<evidence type="ECO:0000256" key="1">
    <source>
        <dbReference type="SAM" id="Phobius"/>
    </source>
</evidence>
<gene>
    <name evidence="2" type="ORF">TR86202</name>
</gene>
<organism evidence="2">
    <name type="scientific">Schistocephalus solidus</name>
    <name type="common">Tapeworm</name>
    <dbReference type="NCBI Taxonomy" id="70667"/>
    <lineage>
        <taxon>Eukaryota</taxon>
        <taxon>Metazoa</taxon>
        <taxon>Spiralia</taxon>
        <taxon>Lophotrochozoa</taxon>
        <taxon>Platyhelminthes</taxon>
        <taxon>Cestoda</taxon>
        <taxon>Eucestoda</taxon>
        <taxon>Diphyllobothriidea</taxon>
        <taxon>Diphyllobothriidae</taxon>
        <taxon>Schistocephalus</taxon>
    </lineage>
</organism>
<feature type="transmembrane region" description="Helical" evidence="1">
    <location>
        <begin position="99"/>
        <end position="116"/>
    </location>
</feature>
<keyword evidence="1" id="KW-0812">Transmembrane</keyword>
<sequence length="147" mass="16594">MHEHCPRDNLPSAEAFAPFPACPQQQQQQSFQLFLPVPILLPCHLSPPPQVLCHCCSSRLFIHAHFSNFPYLCAGAENVFTCSQFLTPVTYMQDAGIDIYIYIKACLLCTMWALFLRLHTHVYVYIYIYGLLFACLIPRPALADAGG</sequence>
<keyword evidence="1" id="KW-0472">Membrane</keyword>